<evidence type="ECO:0000313" key="2">
    <source>
        <dbReference type="EMBL" id="MBA0612971.1"/>
    </source>
</evidence>
<name>A0A7J8RGU1_GOSDV</name>
<evidence type="ECO:0000256" key="1">
    <source>
        <dbReference type="SAM" id="MobiDB-lite"/>
    </source>
</evidence>
<organism evidence="2 3">
    <name type="scientific">Gossypium davidsonii</name>
    <name type="common">Davidson's cotton</name>
    <name type="synonym">Gossypium klotzschianum subsp. davidsonii</name>
    <dbReference type="NCBI Taxonomy" id="34287"/>
    <lineage>
        <taxon>Eukaryota</taxon>
        <taxon>Viridiplantae</taxon>
        <taxon>Streptophyta</taxon>
        <taxon>Embryophyta</taxon>
        <taxon>Tracheophyta</taxon>
        <taxon>Spermatophyta</taxon>
        <taxon>Magnoliopsida</taxon>
        <taxon>eudicotyledons</taxon>
        <taxon>Gunneridae</taxon>
        <taxon>Pentapetalae</taxon>
        <taxon>rosids</taxon>
        <taxon>malvids</taxon>
        <taxon>Malvales</taxon>
        <taxon>Malvaceae</taxon>
        <taxon>Malvoideae</taxon>
        <taxon>Gossypium</taxon>
    </lineage>
</organism>
<feature type="compositionally biased region" description="Low complexity" evidence="1">
    <location>
        <begin position="153"/>
        <end position="168"/>
    </location>
</feature>
<dbReference type="EMBL" id="JABFAC010000005">
    <property type="protein sequence ID" value="MBA0612971.1"/>
    <property type="molecule type" value="Genomic_DNA"/>
</dbReference>
<feature type="region of interest" description="Disordered" evidence="1">
    <location>
        <begin position="120"/>
        <end position="188"/>
    </location>
</feature>
<reference evidence="2 3" key="1">
    <citation type="journal article" date="2019" name="Genome Biol. Evol.">
        <title>Insights into the evolution of the New World diploid cottons (Gossypium, subgenus Houzingenia) based on genome sequencing.</title>
        <authorList>
            <person name="Grover C.E."/>
            <person name="Arick M.A. 2nd"/>
            <person name="Thrash A."/>
            <person name="Conover J.L."/>
            <person name="Sanders W.S."/>
            <person name="Peterson D.G."/>
            <person name="Frelichowski J.E."/>
            <person name="Scheffler J.A."/>
            <person name="Scheffler B.E."/>
            <person name="Wendel J.F."/>
        </authorList>
    </citation>
    <scope>NUCLEOTIDE SEQUENCE [LARGE SCALE GENOMIC DNA]</scope>
    <source>
        <strain evidence="2">27</strain>
        <tissue evidence="2">Leaf</tissue>
    </source>
</reference>
<feature type="non-terminal residue" evidence="2">
    <location>
        <position position="1"/>
    </location>
</feature>
<dbReference type="Proteomes" id="UP000593561">
    <property type="component" value="Unassembled WGS sequence"/>
</dbReference>
<comment type="caution">
    <text evidence="2">The sequence shown here is derived from an EMBL/GenBank/DDBJ whole genome shotgun (WGS) entry which is preliminary data.</text>
</comment>
<dbReference type="AlphaFoldDB" id="A0A7J8RGU1"/>
<protein>
    <recommendedName>
        <fullName evidence="4">Aminotransferase-like plant mobile domain-containing protein</fullName>
    </recommendedName>
</protein>
<accession>A0A7J8RGU1</accession>
<feature type="compositionally biased region" description="Basic residues" evidence="1">
    <location>
        <begin position="120"/>
        <end position="130"/>
    </location>
</feature>
<sequence>GFKNAPWLNFWPIATFGTSKCHWSFLQRPRCTNPTSHALVRVYTTYSADLHKIDLWGRLEEDWPTFYKKYIKMWEHRYDFLPTPKPFLTPELATSPDYMGWFRHNDKLYLLPTLEKGRQHRCRRPRRRPINFRSEDGDMAGSTSALEDLIVMQPSSGSSSQPPTQSGGIHNGQLGHDRSQTWRKEMNQ</sequence>
<keyword evidence="3" id="KW-1185">Reference proteome</keyword>
<feature type="compositionally biased region" description="Basic and acidic residues" evidence="1">
    <location>
        <begin position="175"/>
        <end position="188"/>
    </location>
</feature>
<evidence type="ECO:0008006" key="4">
    <source>
        <dbReference type="Google" id="ProtNLM"/>
    </source>
</evidence>
<gene>
    <name evidence="2" type="ORF">Godav_013501</name>
</gene>
<evidence type="ECO:0000313" key="3">
    <source>
        <dbReference type="Proteomes" id="UP000593561"/>
    </source>
</evidence>
<proteinExistence type="predicted"/>